<dbReference type="Gene3D" id="3.30.460.10">
    <property type="entry name" value="Beta Polymerase, domain 2"/>
    <property type="match status" value="1"/>
</dbReference>
<dbReference type="InterPro" id="IPR045865">
    <property type="entry name" value="ACT-like_dom_sf"/>
</dbReference>
<protein>
    <recommendedName>
        <fullName evidence="7">Bifunctional uridylyltransferase/uridylyl-removing enzyme</fullName>
        <shortName evidence="7">UTase/UR</shortName>
    </recommendedName>
    <alternativeName>
        <fullName evidence="7">Bifunctional [protein-PII] modification enzyme</fullName>
    </alternativeName>
    <alternativeName>
        <fullName evidence="7">Bifunctional nitrogen sensor protein</fullName>
    </alternativeName>
    <domain>
        <recommendedName>
            <fullName evidence="7">[Protein-PII] uridylyltransferase</fullName>
            <shortName evidence="7">PII uridylyltransferase</shortName>
            <shortName evidence="7">UTase</shortName>
            <ecNumber evidence="7">2.7.7.59</ecNumber>
        </recommendedName>
    </domain>
    <domain>
        <recommendedName>
            <fullName evidence="7">[Protein-PII]-UMP uridylyl-removing enzyme</fullName>
            <shortName evidence="7">UR</shortName>
            <ecNumber evidence="7">3.1.4.-</ecNumber>
        </recommendedName>
    </domain>
</protein>
<dbReference type="Proteomes" id="UP001302257">
    <property type="component" value="Chromosome"/>
</dbReference>
<dbReference type="InterPro" id="IPR003607">
    <property type="entry name" value="HD/PDEase_dom"/>
</dbReference>
<keyword evidence="11" id="KW-1185">Reference proteome</keyword>
<dbReference type="InterPro" id="IPR043519">
    <property type="entry name" value="NT_sf"/>
</dbReference>
<feature type="domain" description="ACT" evidence="8">
    <location>
        <begin position="797"/>
        <end position="865"/>
    </location>
</feature>
<evidence type="ECO:0000259" key="9">
    <source>
        <dbReference type="PROSITE" id="PS51831"/>
    </source>
</evidence>
<comment type="domain">
    <text evidence="7">Has four distinct domains: an N-terminal nucleotidyltransferase (NT) domain responsible for UTase activity, a central HD domain that encodes UR activity, and two C-terminal ACT domains that seem to have a role in glutamine sensing.</text>
</comment>
<dbReference type="InterPro" id="IPR013546">
    <property type="entry name" value="PII_UdlTrfase/GS_AdlTrfase"/>
</dbReference>
<evidence type="ECO:0000256" key="6">
    <source>
        <dbReference type="ARBA" id="ARBA00023268"/>
    </source>
</evidence>
<feature type="domain" description="ACT" evidence="8">
    <location>
        <begin position="688"/>
        <end position="768"/>
    </location>
</feature>
<comment type="cofactor">
    <cofactor evidence="7">
        <name>Mg(2+)</name>
        <dbReference type="ChEBI" id="CHEBI:18420"/>
    </cofactor>
</comment>
<dbReference type="PANTHER" id="PTHR47320:SF1">
    <property type="entry name" value="BIFUNCTIONAL URIDYLYLTRANSFERASE_URIDYLYL-REMOVING ENZYME"/>
    <property type="match status" value="1"/>
</dbReference>
<evidence type="ECO:0000256" key="3">
    <source>
        <dbReference type="ARBA" id="ARBA00022737"/>
    </source>
</evidence>
<keyword evidence="2 7" id="KW-0548">Nucleotidyltransferase</keyword>
<evidence type="ECO:0000256" key="1">
    <source>
        <dbReference type="ARBA" id="ARBA00022679"/>
    </source>
</evidence>
<dbReference type="EC" id="2.7.7.59" evidence="7"/>
<dbReference type="PIRSF" id="PIRSF006288">
    <property type="entry name" value="PII_uridyltransf"/>
    <property type="match status" value="1"/>
</dbReference>
<dbReference type="Pfam" id="PF08335">
    <property type="entry name" value="GlnD_UR_UTase"/>
    <property type="match status" value="1"/>
</dbReference>
<evidence type="ECO:0000313" key="11">
    <source>
        <dbReference type="Proteomes" id="UP001302257"/>
    </source>
</evidence>
<name>A0ABZ0AVL2_9BURK</name>
<comment type="activity regulation">
    <text evidence="7">Uridylyltransferase (UTase) activity is inhibited by glutamine, while glutamine activates uridylyl-removing (UR) activity.</text>
</comment>
<dbReference type="SUPFAM" id="SSF81301">
    <property type="entry name" value="Nucleotidyltransferase"/>
    <property type="match status" value="1"/>
</dbReference>
<dbReference type="InterPro" id="IPR005105">
    <property type="entry name" value="GlnD_Uridyltrans_N"/>
</dbReference>
<dbReference type="NCBIfam" id="NF002837">
    <property type="entry name" value="PRK03059.1"/>
    <property type="match status" value="1"/>
</dbReference>
<organism evidence="10 11">
    <name type="scientific">Rhodoferax mekongensis</name>
    <dbReference type="NCBI Taxonomy" id="3068341"/>
    <lineage>
        <taxon>Bacteria</taxon>
        <taxon>Pseudomonadati</taxon>
        <taxon>Pseudomonadota</taxon>
        <taxon>Betaproteobacteria</taxon>
        <taxon>Burkholderiales</taxon>
        <taxon>Comamonadaceae</taxon>
        <taxon>Rhodoferax</taxon>
    </lineage>
</organism>
<dbReference type="HAMAP" id="MF_00277">
    <property type="entry name" value="PII_uridylyl_transf"/>
    <property type="match status" value="1"/>
</dbReference>
<dbReference type="GO" id="GO:0008773">
    <property type="term" value="F:[protein-PII] uridylyltransferase activity"/>
    <property type="evidence" value="ECO:0007669"/>
    <property type="project" value="UniProtKB-EC"/>
</dbReference>
<dbReference type="InterPro" id="IPR002912">
    <property type="entry name" value="ACT_dom"/>
</dbReference>
<dbReference type="Pfam" id="PF03445">
    <property type="entry name" value="DUF294"/>
    <property type="match status" value="1"/>
</dbReference>
<dbReference type="CDD" id="cd05401">
    <property type="entry name" value="NT_GlnE_GlnD_like"/>
    <property type="match status" value="1"/>
</dbReference>
<dbReference type="EC" id="3.1.4.-" evidence="7"/>
<dbReference type="CDD" id="cd04900">
    <property type="entry name" value="ACT_UUR-like_1"/>
    <property type="match status" value="1"/>
</dbReference>
<dbReference type="NCBIfam" id="TIGR01693">
    <property type="entry name" value="UTase_glnD"/>
    <property type="match status" value="1"/>
</dbReference>
<sequence length="865" mass="97801">MTELQALRTDYRARKAQLLDLVASPKATVRQVRKVLQRMADLTDEVLRQLWSGAGLAEPYALLAVGGYGRAELFPHSDVDVLVLLPDGHSADADSELKKRIEAFIGNCWDVGLEIGSSVRTLADCLQEAEKDVTVQTALLECRLITGNADLVQAFRKAFTEAMDPKAFFVAKTLEMRQRHTKFEDTPYSLEPNCKESPGGLRDLQVILWVAKAAGYGNNWGDLARGGLATEFEVKQIERNEALLLLIRAKLHYVAKRREDRLIFDLQNAVAESFGYTAGSPEGDRRQLVRASEALMKRYYWAAKAVTQLNQILLMNIEERLNPSTHAPRRINDHFNDKAGMIDVVSDDLYRRNPHAILETFLVYQTTVGIKGLSARTLRALYNARDLMDAKYRRDPVNRATFLQIMQAPDGITHAMRLMNQTSVLGRYLWVFRKIVGQMQHDLFHVYTVDQHILMVLRNARRFFMVEHAHEYPFCSQLASGWDKPWILYIASLFHDIAKGRGGDHSELGIVEARRFCKEHGVPTEDAKLIEFLVGEHLTMSRIAQKSDLSDPDVIREFAKRVGNERYLTALYLLTVADIRGTSPKVWNAWKGKLLEDLYKYTARALGGRAPDPDAEVEQRKREALVMVALYALPFEAHKPLWDTLDVGYFMRHDATDIAWHTKQLSRLVATDHPIVRARRSPVGEGLQVVVYTQDQPDLFARICGYFDQGGFSILDARIHTTNKGYALDTFQVVTSADMDEHYREMTSLLENGLAQAIAEAGPLPAPSRGRVSRRVKSFPIAPRVSLKPDEKAQRWLLNISASDRLGLLYCIARVLAKHQIVVQLAKVATLGERVEDTFLIHGAQLQHNRAQIDIETEILDALSV</sequence>
<evidence type="ECO:0000259" key="8">
    <source>
        <dbReference type="PROSITE" id="PS51671"/>
    </source>
</evidence>
<dbReference type="SUPFAM" id="SSF109604">
    <property type="entry name" value="HD-domain/PDEase-like"/>
    <property type="match status" value="1"/>
</dbReference>
<accession>A0ABZ0AVL2</accession>
<gene>
    <name evidence="7" type="primary">glnD</name>
    <name evidence="10" type="ORF">RAN89_12265</name>
</gene>
<dbReference type="PROSITE" id="PS51831">
    <property type="entry name" value="HD"/>
    <property type="match status" value="1"/>
</dbReference>
<keyword evidence="1 7" id="KW-0808">Transferase</keyword>
<feature type="region of interest" description="Uridylyltransferase" evidence="7">
    <location>
        <begin position="1"/>
        <end position="330"/>
    </location>
</feature>
<dbReference type="InterPro" id="IPR006674">
    <property type="entry name" value="HD_domain"/>
</dbReference>
<reference evidence="10 11" key="1">
    <citation type="submission" date="2023-08" db="EMBL/GenBank/DDBJ databases">
        <title>Rhodoferax potami sp. nov. and Rhodoferax mekongensis sp. nov., isolated from the Mekong River in Thailand.</title>
        <authorList>
            <person name="Kitikhun S."/>
            <person name="Charoenyingcharoen P."/>
            <person name="Siriarchawattana P."/>
            <person name="Likhitrattanapisal S."/>
            <person name="Nilsakha T."/>
            <person name="Chanpet A."/>
            <person name="Rattanawaree P."/>
            <person name="Ingsriswang S."/>
        </authorList>
    </citation>
    <scope>NUCLEOTIDE SEQUENCE [LARGE SCALE GENOMIC DNA]</scope>
    <source>
        <strain evidence="10 11">TBRC 17307</strain>
    </source>
</reference>
<evidence type="ECO:0000256" key="5">
    <source>
        <dbReference type="ARBA" id="ARBA00022842"/>
    </source>
</evidence>
<dbReference type="PANTHER" id="PTHR47320">
    <property type="entry name" value="BIFUNCTIONAL URIDYLYLTRANSFERASE/URIDYLYL-REMOVING ENZYME"/>
    <property type="match status" value="1"/>
</dbReference>
<comment type="function">
    <text evidence="7">Modifies, by uridylylation and deuridylylation, the PII regulatory proteins (GlnB and homologs), in response to the nitrogen status of the cell that GlnD senses through the glutamine level. Under low glutamine levels, catalyzes the conversion of the PII proteins and UTP to PII-UMP and PPi, while under higher glutamine levels, GlnD hydrolyzes PII-UMP to PII and UMP (deuridylylation). Thus, controls uridylylation state and activity of the PII proteins, and plays an important role in the regulation of nitrogen metabolism.</text>
</comment>
<keyword evidence="5 7" id="KW-0460">Magnesium</keyword>
<keyword evidence="4 7" id="KW-0378">Hydrolase</keyword>
<dbReference type="CDD" id="cd00077">
    <property type="entry name" value="HDc"/>
    <property type="match status" value="1"/>
</dbReference>
<proteinExistence type="inferred from homology"/>
<feature type="domain" description="HD" evidence="9">
    <location>
        <begin position="449"/>
        <end position="565"/>
    </location>
</feature>
<dbReference type="EMBL" id="CP132507">
    <property type="protein sequence ID" value="WNO03690.1"/>
    <property type="molecule type" value="Genomic_DNA"/>
</dbReference>
<evidence type="ECO:0000313" key="10">
    <source>
        <dbReference type="EMBL" id="WNO03690.1"/>
    </source>
</evidence>
<comment type="catalytic activity">
    <reaction evidence="7">
        <text>[protein-PII]-uridylyl-L-tyrosine + H2O = [protein-PII]-L-tyrosine + UMP + H(+)</text>
        <dbReference type="Rhea" id="RHEA:48600"/>
        <dbReference type="Rhea" id="RHEA-COMP:12147"/>
        <dbReference type="Rhea" id="RHEA-COMP:12148"/>
        <dbReference type="ChEBI" id="CHEBI:15377"/>
        <dbReference type="ChEBI" id="CHEBI:15378"/>
        <dbReference type="ChEBI" id="CHEBI:46858"/>
        <dbReference type="ChEBI" id="CHEBI:57865"/>
        <dbReference type="ChEBI" id="CHEBI:90602"/>
    </reaction>
</comment>
<dbReference type="RefSeq" id="WP_313866575.1">
    <property type="nucleotide sequence ID" value="NZ_CP132507.1"/>
</dbReference>
<dbReference type="Gene3D" id="1.10.3210.10">
    <property type="entry name" value="Hypothetical protein af1432"/>
    <property type="match status" value="1"/>
</dbReference>
<dbReference type="PROSITE" id="PS51671">
    <property type="entry name" value="ACT"/>
    <property type="match status" value="2"/>
</dbReference>
<comment type="caution">
    <text evidence="7">Lacks conserved residue(s) required for the propagation of feature annotation.</text>
</comment>
<comment type="catalytic activity">
    <reaction evidence="7">
        <text>[protein-PII]-L-tyrosine + UTP = [protein-PII]-uridylyl-L-tyrosine + diphosphate</text>
        <dbReference type="Rhea" id="RHEA:13673"/>
        <dbReference type="Rhea" id="RHEA-COMP:12147"/>
        <dbReference type="Rhea" id="RHEA-COMP:12148"/>
        <dbReference type="ChEBI" id="CHEBI:33019"/>
        <dbReference type="ChEBI" id="CHEBI:46398"/>
        <dbReference type="ChEBI" id="CHEBI:46858"/>
        <dbReference type="ChEBI" id="CHEBI:90602"/>
        <dbReference type="EC" id="2.7.7.59"/>
    </reaction>
</comment>
<evidence type="ECO:0000256" key="2">
    <source>
        <dbReference type="ARBA" id="ARBA00022695"/>
    </source>
</evidence>
<comment type="similarity">
    <text evidence="7">Belongs to the GlnD family.</text>
</comment>
<keyword evidence="3" id="KW-0677">Repeat</keyword>
<evidence type="ECO:0000256" key="4">
    <source>
        <dbReference type="ARBA" id="ARBA00022801"/>
    </source>
</evidence>
<keyword evidence="6 7" id="KW-0511">Multifunctional enzyme</keyword>
<dbReference type="SMART" id="SM00471">
    <property type="entry name" value="HDc"/>
    <property type="match status" value="1"/>
</dbReference>
<dbReference type="InterPro" id="IPR010043">
    <property type="entry name" value="UTase/UR"/>
</dbReference>
<dbReference type="Pfam" id="PF01966">
    <property type="entry name" value="HD"/>
    <property type="match status" value="1"/>
</dbReference>
<dbReference type="SUPFAM" id="SSF55021">
    <property type="entry name" value="ACT-like"/>
    <property type="match status" value="2"/>
</dbReference>
<evidence type="ECO:0000256" key="7">
    <source>
        <dbReference type="HAMAP-Rule" id="MF_00277"/>
    </source>
</evidence>